<dbReference type="PROSITE" id="PS01305">
    <property type="entry name" value="MOAA_NIFB_PQQE"/>
    <property type="match status" value="1"/>
</dbReference>
<dbReference type="InterPro" id="IPR058240">
    <property type="entry name" value="rSAM_sf"/>
</dbReference>
<dbReference type="CDD" id="cd01335">
    <property type="entry name" value="Radical_SAM"/>
    <property type="match status" value="1"/>
</dbReference>
<dbReference type="EMBL" id="JADAQX010000867">
    <property type="protein sequence ID" value="KAF8819245.1"/>
    <property type="molecule type" value="Genomic_DNA"/>
</dbReference>
<evidence type="ECO:0000313" key="15">
    <source>
        <dbReference type="EMBL" id="KAF8819245.1"/>
    </source>
</evidence>
<dbReference type="InterPro" id="IPR010505">
    <property type="entry name" value="MoaA_twitch"/>
</dbReference>
<dbReference type="InterPro" id="IPR040064">
    <property type="entry name" value="MoaA-like"/>
</dbReference>
<dbReference type="PANTHER" id="PTHR22960">
    <property type="entry name" value="MOLYBDOPTERIN COFACTOR SYNTHESIS PROTEIN A"/>
    <property type="match status" value="1"/>
</dbReference>
<protein>
    <recommendedName>
        <fullName evidence="3">GTP 3',8-cyclase</fullName>
        <ecNumber evidence="3">4.1.99.22</ecNumber>
    </recommendedName>
</protein>
<keyword evidence="6" id="KW-0479">Metal-binding</keyword>
<keyword evidence="10" id="KW-0342">GTP-binding</keyword>
<dbReference type="Pfam" id="PF04055">
    <property type="entry name" value="Radical_SAM"/>
    <property type="match status" value="1"/>
</dbReference>
<dbReference type="InterPro" id="IPR050105">
    <property type="entry name" value="MoCo_biosynth_MoaA/MoaC"/>
</dbReference>
<dbReference type="CDD" id="cd21117">
    <property type="entry name" value="Twitch_MoaA"/>
    <property type="match status" value="1"/>
</dbReference>
<dbReference type="SFLD" id="SFLDG01067">
    <property type="entry name" value="SPASM/twitch_domain_containing"/>
    <property type="match status" value="1"/>
</dbReference>
<dbReference type="SFLD" id="SFLDG01383">
    <property type="entry name" value="cyclic_pyranopterin_phosphate"/>
    <property type="match status" value="1"/>
</dbReference>
<evidence type="ECO:0000256" key="7">
    <source>
        <dbReference type="ARBA" id="ARBA00022741"/>
    </source>
</evidence>
<accession>A0ABQ7J5F3</accession>
<evidence type="ECO:0000256" key="3">
    <source>
        <dbReference type="ARBA" id="ARBA00012167"/>
    </source>
</evidence>
<keyword evidence="16" id="KW-1185">Reference proteome</keyword>
<evidence type="ECO:0000256" key="6">
    <source>
        <dbReference type="ARBA" id="ARBA00022723"/>
    </source>
</evidence>
<dbReference type="InterPro" id="IPR007197">
    <property type="entry name" value="rSAM"/>
</dbReference>
<keyword evidence="7" id="KW-0547">Nucleotide-binding</keyword>
<dbReference type="InterPro" id="IPR000385">
    <property type="entry name" value="MoaA_NifB_PqqE_Fe-S-bd_CS"/>
</dbReference>
<dbReference type="EC" id="4.1.99.22" evidence="3"/>
<keyword evidence="9" id="KW-0411">Iron-sulfur</keyword>
<dbReference type="SUPFAM" id="SSF102114">
    <property type="entry name" value="Radical SAM enzymes"/>
    <property type="match status" value="1"/>
</dbReference>
<evidence type="ECO:0000256" key="11">
    <source>
        <dbReference type="ARBA" id="ARBA00023150"/>
    </source>
</evidence>
<evidence type="ECO:0000256" key="2">
    <source>
        <dbReference type="ARBA" id="ARBA00005046"/>
    </source>
</evidence>
<dbReference type="InterPro" id="IPR013785">
    <property type="entry name" value="Aldolase_TIM"/>
</dbReference>
<evidence type="ECO:0000313" key="16">
    <source>
        <dbReference type="Proteomes" id="UP000823046"/>
    </source>
</evidence>
<organism evidence="15 16">
    <name type="scientific">Cardiosporidium cionae</name>
    <dbReference type="NCBI Taxonomy" id="476202"/>
    <lineage>
        <taxon>Eukaryota</taxon>
        <taxon>Sar</taxon>
        <taxon>Alveolata</taxon>
        <taxon>Apicomplexa</taxon>
        <taxon>Aconoidasida</taxon>
        <taxon>Nephromycida</taxon>
        <taxon>Cardiosporidium</taxon>
    </lineage>
</organism>
<dbReference type="SMART" id="SM00729">
    <property type="entry name" value="Elp3"/>
    <property type="match status" value="1"/>
</dbReference>
<evidence type="ECO:0000256" key="12">
    <source>
        <dbReference type="ARBA" id="ARBA00023239"/>
    </source>
</evidence>
<proteinExistence type="predicted"/>
<evidence type="ECO:0000256" key="1">
    <source>
        <dbReference type="ARBA" id="ARBA00001966"/>
    </source>
</evidence>
<sequence length="398" mass="45603">MFRIYSIYTDASTVSTLLKVGNTRLKSSQKFLCTCPSRIFEYGKKFSTENISAYTMNETYPPSFDQPSNLHARKMEAQFVKHEWRDCLRDRFGRQHNYLRISLTERCNLRCQYCMPAEGISLSAPHSILLPQEIIRFANLCSQAGVIKLRLTGGEPTIRQDFETIVRGLSEIKGISTFAMTTNGINLRKYLPLLKEVGLNSLNISLDTLIPAKYILISRRKGFDKVWHSIESVLAENFCQVKINCVVIKGFNDHEINDFVALTEKWPVHVRFIEFMPFDGNHWSDKRIFTKKEMLQTIRSDYPLLQKLSPTRNETASLYTIPGFNGCIGLISSMSDHFCSGCNRLRITADGNLKNCLFGVKEYLVRDLLRSSISDDEIMETLRLAMLEKAKNHGGLYN</sequence>
<dbReference type="SFLD" id="SFLDG01386">
    <property type="entry name" value="main_SPASM_domain-containing"/>
    <property type="match status" value="1"/>
</dbReference>
<gene>
    <name evidence="15" type="ORF">IE077_001337</name>
</gene>
<dbReference type="SFLD" id="SFLDS00029">
    <property type="entry name" value="Radical_SAM"/>
    <property type="match status" value="1"/>
</dbReference>
<dbReference type="Proteomes" id="UP000823046">
    <property type="component" value="Unassembled WGS sequence"/>
</dbReference>
<comment type="pathway">
    <text evidence="2">Cofactor biosynthesis; molybdopterin biosynthesis.</text>
</comment>
<keyword evidence="11" id="KW-0501">Molybdenum cofactor biosynthesis</keyword>
<evidence type="ECO:0000256" key="9">
    <source>
        <dbReference type="ARBA" id="ARBA00023014"/>
    </source>
</evidence>
<dbReference type="InterPro" id="IPR013483">
    <property type="entry name" value="MoaA"/>
</dbReference>
<evidence type="ECO:0000256" key="5">
    <source>
        <dbReference type="ARBA" id="ARBA00022691"/>
    </source>
</evidence>
<dbReference type="NCBIfam" id="TIGR02666">
    <property type="entry name" value="moaA"/>
    <property type="match status" value="1"/>
</dbReference>
<evidence type="ECO:0000256" key="10">
    <source>
        <dbReference type="ARBA" id="ARBA00023134"/>
    </source>
</evidence>
<comment type="catalytic activity">
    <reaction evidence="13">
        <text>GTP + AH2 + S-adenosyl-L-methionine = (8S)-3',8-cyclo-7,8-dihydroguanosine 5'-triphosphate + 5'-deoxyadenosine + L-methionine + A + H(+)</text>
        <dbReference type="Rhea" id="RHEA:49576"/>
        <dbReference type="ChEBI" id="CHEBI:13193"/>
        <dbReference type="ChEBI" id="CHEBI:15378"/>
        <dbReference type="ChEBI" id="CHEBI:17319"/>
        <dbReference type="ChEBI" id="CHEBI:17499"/>
        <dbReference type="ChEBI" id="CHEBI:37565"/>
        <dbReference type="ChEBI" id="CHEBI:57844"/>
        <dbReference type="ChEBI" id="CHEBI:59789"/>
        <dbReference type="ChEBI" id="CHEBI:131766"/>
        <dbReference type="EC" id="4.1.99.22"/>
    </reaction>
</comment>
<comment type="cofactor">
    <cofactor evidence="1">
        <name>[4Fe-4S] cluster</name>
        <dbReference type="ChEBI" id="CHEBI:49883"/>
    </cofactor>
</comment>
<keyword evidence="5" id="KW-0949">S-adenosyl-L-methionine</keyword>
<dbReference type="Pfam" id="PF06463">
    <property type="entry name" value="Mob_synth_C"/>
    <property type="match status" value="1"/>
</dbReference>
<reference evidence="15 16" key="1">
    <citation type="journal article" date="2020" name="bioRxiv">
        <title>Metabolic contributions of an alphaproteobacterial endosymbiont in the apicomplexan Cardiosporidium cionae.</title>
        <authorList>
            <person name="Hunter E.S."/>
            <person name="Paight C.J."/>
            <person name="Lane C.E."/>
        </authorList>
    </citation>
    <scope>NUCLEOTIDE SEQUENCE [LARGE SCALE GENOMIC DNA]</scope>
    <source>
        <strain evidence="15">ESH_2018</strain>
    </source>
</reference>
<name>A0ABQ7J5F3_9APIC</name>
<evidence type="ECO:0000256" key="4">
    <source>
        <dbReference type="ARBA" id="ARBA00022485"/>
    </source>
</evidence>
<keyword evidence="12" id="KW-0456">Lyase</keyword>
<comment type="caution">
    <text evidence="15">The sequence shown here is derived from an EMBL/GenBank/DDBJ whole genome shotgun (WGS) entry which is preliminary data.</text>
</comment>
<dbReference type="Gene3D" id="3.20.20.70">
    <property type="entry name" value="Aldolase class I"/>
    <property type="match status" value="1"/>
</dbReference>
<evidence type="ECO:0000256" key="13">
    <source>
        <dbReference type="ARBA" id="ARBA00048697"/>
    </source>
</evidence>
<dbReference type="PROSITE" id="PS51918">
    <property type="entry name" value="RADICAL_SAM"/>
    <property type="match status" value="1"/>
</dbReference>
<dbReference type="InterPro" id="IPR006638">
    <property type="entry name" value="Elp3/MiaA/NifB-like_rSAM"/>
</dbReference>
<keyword evidence="8" id="KW-0408">Iron</keyword>
<evidence type="ECO:0000259" key="14">
    <source>
        <dbReference type="PROSITE" id="PS51918"/>
    </source>
</evidence>
<keyword evidence="4" id="KW-0004">4Fe-4S</keyword>
<dbReference type="PANTHER" id="PTHR22960:SF0">
    <property type="entry name" value="MOLYBDENUM COFACTOR BIOSYNTHESIS PROTEIN 1"/>
    <property type="match status" value="1"/>
</dbReference>
<feature type="domain" description="Radical SAM core" evidence="14">
    <location>
        <begin position="91"/>
        <end position="312"/>
    </location>
</feature>
<evidence type="ECO:0000256" key="8">
    <source>
        <dbReference type="ARBA" id="ARBA00023004"/>
    </source>
</evidence>